<dbReference type="eggNOG" id="KOG1399">
    <property type="taxonomic scope" value="Eukaryota"/>
</dbReference>
<dbReference type="SUPFAM" id="SSF51905">
    <property type="entry name" value="FAD/NAD(P)-binding domain"/>
    <property type="match status" value="1"/>
</dbReference>
<keyword evidence="1" id="KW-0285">Flavoprotein</keyword>
<dbReference type="PRINTS" id="PR00419">
    <property type="entry name" value="ADXRDTASE"/>
</dbReference>
<sequence length="533" mass="59447">MPRSEGSDVTAVELEHPRLSLSPKGVIYTITSLINEIVSFIYRFVQHCIAFVFAPSLPPPQDQRNAAYGHVAVIGAGVSGVSTAAHLIGNGFLVTLYDDSPAKAPGGVWARVNKTSGLQLNSMLYRFFPAVIWSKAYPHRDEVVGEVEKVWTRYGLDACTRWEKVTKVERHHSDKKGERSRWIINGDQTTVFDAVFATIGTCGAPKRIDVKNLERWRGKVAHSSQLDDLDLEGKRVIVLGSGASGVEAAETALANNAKHVTVLARSDKWIIPRNFVVDTLLALQPLGRQTPLSFIPEWLLRTFHYRDLQDISPYKKGVYAGTPIVNNSFLEHIRQGRVTYARGDLIDVMGDGVKFSYRPRESKAGDEGDLKTIRGDVFVLATGFERPSLDFLPKDLFPKESDKLHDYAPPNLYLQVFSTEDWSICLTNAAYKDAIATVGHVHIGIYARILMTFLKHPETAPSPASMKLWVDVIRWIKETAPAGSFEFFTFAELTIWFLGFHLLKLSRLPYFMFVLNGLGGGWPRASKQAIKTG</sequence>
<feature type="domain" description="FAD/NAD(P)-binding" evidence="4">
    <location>
        <begin position="70"/>
        <end position="269"/>
    </location>
</feature>
<dbReference type="EMBL" id="BABT02000106">
    <property type="protein sequence ID" value="GAA96757.1"/>
    <property type="molecule type" value="Genomic_DNA"/>
</dbReference>
<gene>
    <name evidence="5" type="primary">Mo03428</name>
    <name evidence="5" type="ORF">E5Q_03428</name>
</gene>
<dbReference type="STRING" id="764103.G7E1P7"/>
<keyword evidence="6" id="KW-1185">Reference proteome</keyword>
<reference evidence="5 6" key="1">
    <citation type="journal article" date="2011" name="J. Gen. Appl. Microbiol.">
        <title>Draft genome sequencing of the enigmatic basidiomycete Mixia osmundae.</title>
        <authorList>
            <person name="Nishida H."/>
            <person name="Nagatsuka Y."/>
            <person name="Sugiyama J."/>
        </authorList>
    </citation>
    <scope>NUCLEOTIDE SEQUENCE [LARGE SCALE GENOMIC DNA]</scope>
    <source>
        <strain evidence="6">CBS 9802 / IAM 14324 / JCM 22182 / KY 12970</strain>
    </source>
</reference>
<dbReference type="GO" id="GO:0016491">
    <property type="term" value="F:oxidoreductase activity"/>
    <property type="evidence" value="ECO:0007669"/>
    <property type="project" value="UniProtKB-KW"/>
</dbReference>
<proteinExistence type="predicted"/>
<name>G7E1P7_MIXOS</name>
<dbReference type="Gene3D" id="3.50.50.60">
    <property type="entry name" value="FAD/NAD(P)-binding domain"/>
    <property type="match status" value="1"/>
</dbReference>
<evidence type="ECO:0000313" key="5">
    <source>
        <dbReference type="EMBL" id="GAA96757.1"/>
    </source>
</evidence>
<keyword evidence="3" id="KW-0560">Oxidoreductase</keyword>
<dbReference type="InterPro" id="IPR036188">
    <property type="entry name" value="FAD/NAD-bd_sf"/>
</dbReference>
<dbReference type="OrthoDB" id="66881at2759"/>
<dbReference type="Proteomes" id="UP000009131">
    <property type="component" value="Unassembled WGS sequence"/>
</dbReference>
<dbReference type="OMA" id="SEKWIIP"/>
<dbReference type="HOGENOM" id="CLU_024886_0_0_1"/>
<dbReference type="RefSeq" id="XP_014565271.1">
    <property type="nucleotide sequence ID" value="XM_014709785.1"/>
</dbReference>
<organism evidence="5 6">
    <name type="scientific">Mixia osmundae (strain CBS 9802 / IAM 14324 / JCM 22182 / KY 12970)</name>
    <dbReference type="NCBI Taxonomy" id="764103"/>
    <lineage>
        <taxon>Eukaryota</taxon>
        <taxon>Fungi</taxon>
        <taxon>Dikarya</taxon>
        <taxon>Basidiomycota</taxon>
        <taxon>Pucciniomycotina</taxon>
        <taxon>Mixiomycetes</taxon>
        <taxon>Mixiales</taxon>
        <taxon>Mixiaceae</taxon>
        <taxon>Mixia</taxon>
    </lineage>
</organism>
<evidence type="ECO:0000256" key="3">
    <source>
        <dbReference type="ARBA" id="ARBA00023002"/>
    </source>
</evidence>
<protein>
    <recommendedName>
        <fullName evidence="4">FAD/NAD(P)-binding domain-containing protein</fullName>
    </recommendedName>
</protein>
<comment type="caution">
    <text evidence="5">The sequence shown here is derived from an EMBL/GenBank/DDBJ whole genome shotgun (WGS) entry which is preliminary data.</text>
</comment>
<dbReference type="PANTHER" id="PTHR23023">
    <property type="entry name" value="DIMETHYLANILINE MONOOXYGENASE"/>
    <property type="match status" value="1"/>
</dbReference>
<accession>G7E1P7</accession>
<keyword evidence="2" id="KW-0274">FAD</keyword>
<evidence type="ECO:0000259" key="4">
    <source>
        <dbReference type="Pfam" id="PF07992"/>
    </source>
</evidence>
<evidence type="ECO:0000256" key="1">
    <source>
        <dbReference type="ARBA" id="ARBA00022630"/>
    </source>
</evidence>
<evidence type="ECO:0000313" key="6">
    <source>
        <dbReference type="Proteomes" id="UP000009131"/>
    </source>
</evidence>
<dbReference type="InParanoid" id="G7E1P7"/>
<dbReference type="InterPro" id="IPR050346">
    <property type="entry name" value="FMO-like"/>
</dbReference>
<reference evidence="5 6" key="2">
    <citation type="journal article" date="2012" name="Open Biol.">
        <title>Characteristics of nucleosomes and linker DNA regions on the genome of the basidiomycete Mixia osmundae revealed by mono- and dinucleosome mapping.</title>
        <authorList>
            <person name="Nishida H."/>
            <person name="Kondo S."/>
            <person name="Matsumoto T."/>
            <person name="Suzuki Y."/>
            <person name="Yoshikawa H."/>
            <person name="Taylor T.D."/>
            <person name="Sugiyama J."/>
        </authorList>
    </citation>
    <scope>NUCLEOTIDE SEQUENCE [LARGE SCALE GENOMIC DNA]</scope>
    <source>
        <strain evidence="6">CBS 9802 / IAM 14324 / JCM 22182 / KY 12970</strain>
    </source>
</reference>
<evidence type="ECO:0000256" key="2">
    <source>
        <dbReference type="ARBA" id="ARBA00022827"/>
    </source>
</evidence>
<dbReference type="AlphaFoldDB" id="G7E1P7"/>
<dbReference type="InterPro" id="IPR023753">
    <property type="entry name" value="FAD/NAD-binding_dom"/>
</dbReference>
<dbReference type="Pfam" id="PF07992">
    <property type="entry name" value="Pyr_redox_2"/>
    <property type="match status" value="1"/>
</dbReference>